<dbReference type="InterPro" id="IPR037171">
    <property type="entry name" value="NagB/RpiA_transferase-like"/>
</dbReference>
<dbReference type="SMART" id="SM00882">
    <property type="entry name" value="CoA_trans"/>
    <property type="match status" value="1"/>
</dbReference>
<reference evidence="3" key="2">
    <citation type="journal article" date="2021" name="PeerJ">
        <title>Extensive microbial diversity within the chicken gut microbiome revealed by metagenomics and culture.</title>
        <authorList>
            <person name="Gilroy R."/>
            <person name="Ravi A."/>
            <person name="Getino M."/>
            <person name="Pursley I."/>
            <person name="Horton D.L."/>
            <person name="Alikhan N.F."/>
            <person name="Baker D."/>
            <person name="Gharbi K."/>
            <person name="Hall N."/>
            <person name="Watson M."/>
            <person name="Adriaenssens E.M."/>
            <person name="Foster-Nyarko E."/>
            <person name="Jarju S."/>
            <person name="Secka A."/>
            <person name="Antonio M."/>
            <person name="Oren A."/>
            <person name="Chaudhuri R.R."/>
            <person name="La Ragione R."/>
            <person name="Hildebrand F."/>
            <person name="Pallen M.J."/>
        </authorList>
    </citation>
    <scope>NUCLEOTIDE SEQUENCE</scope>
    <source>
        <strain evidence="3">CHK154-7741</strain>
    </source>
</reference>
<dbReference type="Proteomes" id="UP000886748">
    <property type="component" value="Unassembled WGS sequence"/>
</dbReference>
<evidence type="ECO:0000256" key="2">
    <source>
        <dbReference type="ARBA" id="ARBA00022679"/>
    </source>
</evidence>
<protein>
    <submittedName>
        <fullName evidence="3">3-oxoacid CoA-transferase subunit B</fullName>
    </submittedName>
</protein>
<dbReference type="PANTHER" id="PTHR13707">
    <property type="entry name" value="KETOACID-COENZYME A TRANSFERASE"/>
    <property type="match status" value="1"/>
</dbReference>
<dbReference type="InterPro" id="IPR004165">
    <property type="entry name" value="CoA_trans_fam_I"/>
</dbReference>
<dbReference type="PROSITE" id="PS01274">
    <property type="entry name" value="COA_TRANSF_2"/>
    <property type="match status" value="1"/>
</dbReference>
<dbReference type="GO" id="GO:0008410">
    <property type="term" value="F:CoA-transferase activity"/>
    <property type="evidence" value="ECO:0007669"/>
    <property type="project" value="InterPro"/>
</dbReference>
<dbReference type="EMBL" id="DVOD01000014">
    <property type="protein sequence ID" value="HIU91878.1"/>
    <property type="molecule type" value="Genomic_DNA"/>
</dbReference>
<dbReference type="Pfam" id="PF01144">
    <property type="entry name" value="CoA_trans"/>
    <property type="match status" value="1"/>
</dbReference>
<evidence type="ECO:0000256" key="1">
    <source>
        <dbReference type="ARBA" id="ARBA00007047"/>
    </source>
</evidence>
<evidence type="ECO:0000313" key="3">
    <source>
        <dbReference type="EMBL" id="HIU91878.1"/>
    </source>
</evidence>
<comment type="caution">
    <text evidence="3">The sequence shown here is derived from an EMBL/GenBank/DDBJ whole genome shotgun (WGS) entry which is preliminary data.</text>
</comment>
<keyword evidence="2" id="KW-0808">Transferase</keyword>
<dbReference type="InterPro" id="IPR004164">
    <property type="entry name" value="CoA_transf_AS"/>
</dbReference>
<comment type="similarity">
    <text evidence="1">Belongs to the 3-oxoacid CoA-transferase subunit B family.</text>
</comment>
<name>A0A9D1MZH2_9CLOT</name>
<dbReference type="Gene3D" id="3.40.1080.10">
    <property type="entry name" value="Glutaconate Coenzyme A-transferase"/>
    <property type="match status" value="1"/>
</dbReference>
<gene>
    <name evidence="3" type="ORF">IAD26_01945</name>
</gene>
<accession>A0A9D1MZH2</accession>
<dbReference type="PANTHER" id="PTHR13707:SF60">
    <property type="entry name" value="ACETATE COA-TRANSFERASE SUBUNIT ALPHA"/>
    <property type="match status" value="1"/>
</dbReference>
<proteinExistence type="inferred from homology"/>
<evidence type="ECO:0000313" key="4">
    <source>
        <dbReference type="Proteomes" id="UP000886748"/>
    </source>
</evidence>
<reference evidence="3" key="1">
    <citation type="submission" date="2020-10" db="EMBL/GenBank/DDBJ databases">
        <authorList>
            <person name="Gilroy R."/>
        </authorList>
    </citation>
    <scope>NUCLEOTIDE SEQUENCE</scope>
    <source>
        <strain evidence="3">CHK154-7741</strain>
    </source>
</reference>
<dbReference type="SUPFAM" id="SSF100950">
    <property type="entry name" value="NagB/RpiA/CoA transferase-like"/>
    <property type="match status" value="1"/>
</dbReference>
<sequence>MELTAQKTIEKELNSKVVTDPISAAHKELSKEKIREIIAKRAAKEFKEGDVVTLGIGLPTAVANYVPENMHVIFQSENGLLGVGKDQQKDNIDKRIINAGGGYVEAKYGACFYDSQMAFTMMRGGHIDATVLGALQVDEEGSLASWVIPGKMVPGMGGSMDLVVGAKKVIIAMEHTSKGQIKIVDKCTLPLTAYKEVDMIITERCVFKVSDCGLVLTEINPLFTIEDIRACTTAHFSVSDHLKFMDV</sequence>
<dbReference type="AlphaFoldDB" id="A0A9D1MZH2"/>
<dbReference type="NCBIfam" id="TIGR02428">
    <property type="entry name" value="pcaJ_scoB_fam"/>
    <property type="match status" value="1"/>
</dbReference>
<dbReference type="InterPro" id="IPR012791">
    <property type="entry name" value="3-oxoacid_CoA-transf_B"/>
</dbReference>
<organism evidence="3 4">
    <name type="scientific">Candidatus Limenecus avicola</name>
    <dbReference type="NCBI Taxonomy" id="2840847"/>
    <lineage>
        <taxon>Bacteria</taxon>
        <taxon>Bacillati</taxon>
        <taxon>Bacillota</taxon>
        <taxon>Clostridia</taxon>
        <taxon>Eubacteriales</taxon>
        <taxon>Clostridiaceae</taxon>
        <taxon>Clostridiaceae incertae sedis</taxon>
        <taxon>Candidatus Limenecus</taxon>
    </lineage>
</organism>